<gene>
    <name evidence="4" type="ORF">AUP44_07045</name>
    <name evidence="3" type="ORF">DCK97_19870</name>
</gene>
<dbReference type="GO" id="GO:0003677">
    <property type="term" value="F:DNA binding"/>
    <property type="evidence" value="ECO:0007669"/>
    <property type="project" value="InterPro"/>
</dbReference>
<name>A0A161R2R1_9PROT</name>
<reference evidence="4 5" key="1">
    <citation type="submission" date="2015-12" db="EMBL/GenBank/DDBJ databases">
        <title>Genome sequence of Tistrella mobilis MCCC 1A02139.</title>
        <authorList>
            <person name="Lu L."/>
            <person name="Lai Q."/>
            <person name="Shao Z."/>
            <person name="Qian P."/>
        </authorList>
    </citation>
    <scope>NUCLEOTIDE SEQUENCE [LARGE SCALE GENOMIC DNA]</scope>
    <source>
        <strain evidence="4 5">MCCC 1A02139</strain>
    </source>
</reference>
<evidence type="ECO:0000313" key="3">
    <source>
        <dbReference type="EMBL" id="HAE49678.1"/>
    </source>
</evidence>
<organism evidence="4 5">
    <name type="scientific">Tistrella mobilis</name>
    <dbReference type="NCBI Taxonomy" id="171437"/>
    <lineage>
        <taxon>Bacteria</taxon>
        <taxon>Pseudomonadati</taxon>
        <taxon>Pseudomonadota</taxon>
        <taxon>Alphaproteobacteria</taxon>
        <taxon>Geminicoccales</taxon>
        <taxon>Geminicoccaceae</taxon>
        <taxon>Tistrella</taxon>
    </lineage>
</organism>
<dbReference type="AlphaFoldDB" id="A0A161R2R1"/>
<comment type="caution">
    <text evidence="4">The sequence shown here is derived from an EMBL/GenBank/DDBJ whole genome shotgun (WGS) entry which is preliminary data.</text>
</comment>
<reference evidence="3 6" key="2">
    <citation type="journal article" date="2018" name="Nat. Biotechnol.">
        <title>A standardized bacterial taxonomy based on genome phylogeny substantially revises the tree of life.</title>
        <authorList>
            <person name="Parks D.H."/>
            <person name="Chuvochina M."/>
            <person name="Waite D.W."/>
            <person name="Rinke C."/>
            <person name="Skarshewski A."/>
            <person name="Chaumeil P.A."/>
            <person name="Hugenholtz P."/>
        </authorList>
    </citation>
    <scope>NUCLEOTIDE SEQUENCE [LARGE SCALE GENOMIC DNA]</scope>
    <source>
        <strain evidence="3">UBA8739</strain>
    </source>
</reference>
<evidence type="ECO:0000256" key="2">
    <source>
        <dbReference type="SAM" id="MobiDB-lite"/>
    </source>
</evidence>
<feature type="compositionally biased region" description="Low complexity" evidence="2">
    <location>
        <begin position="140"/>
        <end position="157"/>
    </location>
</feature>
<evidence type="ECO:0000313" key="6">
    <source>
        <dbReference type="Proteomes" id="UP000257706"/>
    </source>
</evidence>
<evidence type="ECO:0000256" key="1">
    <source>
        <dbReference type="ARBA" id="ARBA00007031"/>
    </source>
</evidence>
<evidence type="ECO:0000313" key="5">
    <source>
        <dbReference type="Proteomes" id="UP000075787"/>
    </source>
</evidence>
<sequence length="157" mass="17289">MSDSSENPTIAHDKLLSMAAQIVAAYVSHNSLPAQQLPEIIQTVYGALNDQQNGTATAQEVVREEAQKPAVPVRKSITPDYIVCLEDGKKLKMLKRHLRANYGMTPEEYRAKWGLAPDYPMVAPNYARQRSDFAKKIGLGRATNAPRARGGRRAAQA</sequence>
<dbReference type="Proteomes" id="UP000075787">
    <property type="component" value="Unassembled WGS sequence"/>
</dbReference>
<comment type="similarity">
    <text evidence="1">Belongs to the ros/MucR family.</text>
</comment>
<dbReference type="GeneID" id="97241738"/>
<dbReference type="InterPro" id="IPR041920">
    <property type="entry name" value="ROS/MUCR_sf"/>
</dbReference>
<dbReference type="GO" id="GO:0006355">
    <property type="term" value="P:regulation of DNA-templated transcription"/>
    <property type="evidence" value="ECO:0007669"/>
    <property type="project" value="InterPro"/>
</dbReference>
<accession>A0A161R2R1</accession>
<dbReference type="OrthoDB" id="9809693at2"/>
<evidence type="ECO:0000313" key="4">
    <source>
        <dbReference type="EMBL" id="KYO51956.1"/>
    </source>
</evidence>
<proteinExistence type="inferred from homology"/>
<dbReference type="Gene3D" id="1.10.10.1550">
    <property type="entry name" value="ROS/MUCR transcriptional regulator protein"/>
    <property type="match status" value="1"/>
</dbReference>
<dbReference type="InterPro" id="IPR008807">
    <property type="entry name" value="ROS_MUCR"/>
</dbReference>
<dbReference type="EMBL" id="LPZR01000164">
    <property type="protein sequence ID" value="KYO51956.1"/>
    <property type="molecule type" value="Genomic_DNA"/>
</dbReference>
<feature type="region of interest" description="Disordered" evidence="2">
    <location>
        <begin position="137"/>
        <end position="157"/>
    </location>
</feature>
<protein>
    <submittedName>
        <fullName evidence="4">Transcriptional regulator</fullName>
    </submittedName>
</protein>
<dbReference type="RefSeq" id="WP_062765152.1">
    <property type="nucleotide sequence ID" value="NZ_CP121017.1"/>
</dbReference>
<dbReference type="EMBL" id="DMAI01000323">
    <property type="protein sequence ID" value="HAE49678.1"/>
    <property type="molecule type" value="Genomic_DNA"/>
</dbReference>
<dbReference type="Proteomes" id="UP000257706">
    <property type="component" value="Unassembled WGS sequence"/>
</dbReference>
<dbReference type="GO" id="GO:0008270">
    <property type="term" value="F:zinc ion binding"/>
    <property type="evidence" value="ECO:0007669"/>
    <property type="project" value="InterPro"/>
</dbReference>
<dbReference type="Pfam" id="PF05443">
    <property type="entry name" value="ROS_MUCR"/>
    <property type="match status" value="1"/>
</dbReference>